<dbReference type="EMBL" id="SGBD01000002">
    <property type="protein sequence ID" value="RZD14696.1"/>
    <property type="molecule type" value="Genomic_DNA"/>
</dbReference>
<dbReference type="Proteomes" id="UP000320813">
    <property type="component" value="Unassembled WGS sequence"/>
</dbReference>
<dbReference type="InterPro" id="IPR036366">
    <property type="entry name" value="PGBDSf"/>
</dbReference>
<protein>
    <submittedName>
        <fullName evidence="2">Peptidoglycan-binding protein</fullName>
    </submittedName>
</protein>
<dbReference type="InterPro" id="IPR036365">
    <property type="entry name" value="PGBD-like_sf"/>
</dbReference>
<dbReference type="Gene3D" id="1.10.101.10">
    <property type="entry name" value="PGBD-like superfamily/PGBD"/>
    <property type="match status" value="1"/>
</dbReference>
<evidence type="ECO:0000313" key="3">
    <source>
        <dbReference type="Proteomes" id="UP000320813"/>
    </source>
</evidence>
<reference evidence="2 3" key="1">
    <citation type="submission" date="2019-01" db="EMBL/GenBank/DDBJ databases">
        <title>Insights into ecological role of a new deltaproteobacterial order Candidatus Sinidesulfobacterales (Sva0485) by metagenomics and metatranscriptomics.</title>
        <authorList>
            <person name="Tan S."/>
            <person name="Liu J."/>
            <person name="Fang Y."/>
            <person name="Hedlund B.P."/>
            <person name="Lian Z.H."/>
            <person name="Huang L.Y."/>
            <person name="Li J.T."/>
            <person name="Huang L.N."/>
            <person name="Li W.J."/>
            <person name="Jiang H.C."/>
            <person name="Dong H.L."/>
            <person name="Shu W.S."/>
        </authorList>
    </citation>
    <scope>NUCLEOTIDE SEQUENCE [LARGE SCALE GENOMIC DNA]</scope>
    <source>
        <strain evidence="2">AP3</strain>
    </source>
</reference>
<dbReference type="Pfam" id="PF01471">
    <property type="entry name" value="PG_binding_1"/>
    <property type="match status" value="1"/>
</dbReference>
<dbReference type="AlphaFoldDB" id="A0A519BBQ9"/>
<evidence type="ECO:0000313" key="2">
    <source>
        <dbReference type="EMBL" id="RZD14696.1"/>
    </source>
</evidence>
<accession>A0A519BBQ9</accession>
<name>A0A519BBQ9_9DELT</name>
<dbReference type="InterPro" id="IPR002477">
    <property type="entry name" value="Peptidoglycan-bd-like"/>
</dbReference>
<evidence type="ECO:0000259" key="1">
    <source>
        <dbReference type="Pfam" id="PF01471"/>
    </source>
</evidence>
<feature type="domain" description="Peptidoglycan binding-like" evidence="1">
    <location>
        <begin position="36"/>
        <end position="88"/>
    </location>
</feature>
<proteinExistence type="predicted"/>
<comment type="caution">
    <text evidence="2">The sequence shown here is derived from an EMBL/GenBank/DDBJ whole genome shotgun (WGS) entry which is preliminary data.</text>
</comment>
<dbReference type="SUPFAM" id="SSF47090">
    <property type="entry name" value="PGBD-like"/>
    <property type="match status" value="1"/>
</dbReference>
<organism evidence="2 3">
    <name type="scientific">Candidatus Acidulodesulfobacterium ferriphilum</name>
    <dbReference type="NCBI Taxonomy" id="2597223"/>
    <lineage>
        <taxon>Bacteria</taxon>
        <taxon>Deltaproteobacteria</taxon>
        <taxon>Candidatus Acidulodesulfobacterales</taxon>
        <taxon>Candidatus Acidulodesulfobacterium</taxon>
    </lineage>
</organism>
<sequence length="91" mass="9479">MPSSSFAMNKSKVAAKPAPKKVVVKKAVKSLPVATIKAAQQALSKDGLYKGKIDGMIGPMTTNAVKAFQKKEGLKVDGIIGPKTLKALGVK</sequence>
<gene>
    <name evidence="2" type="ORF">EVJ47_04460</name>
</gene>